<dbReference type="EMBL" id="JH712084">
    <property type="protein sequence ID" value="EFO28055.1"/>
    <property type="molecule type" value="Genomic_DNA"/>
</dbReference>
<evidence type="ECO:0000313" key="3">
    <source>
        <dbReference type="WBParaSite" id="EN70_5704"/>
    </source>
</evidence>
<dbReference type="KEGG" id="loa:LOAG_00427"/>
<sequence>MPFDGLACNIFIPYMNSKIPEKRVKEGTPADNVTNLNTLSFVFLETGLSIQFHLTNSKRLKAMSELNSLCPPTFAEEKIENEVEEESL</sequence>
<name>A0A1I7VS79_LOALO</name>
<protein>
    <submittedName>
        <fullName evidence="1 3">Uncharacterized protein</fullName>
    </submittedName>
</protein>
<reference evidence="1 2" key="1">
    <citation type="submission" date="2012-04" db="EMBL/GenBank/DDBJ databases">
        <title>The Genome Sequence of Loa loa.</title>
        <authorList>
            <consortium name="The Broad Institute Genome Sequencing Platform"/>
            <consortium name="Broad Institute Genome Sequencing Center for Infectious Disease"/>
            <person name="Nutman T.B."/>
            <person name="Fink D.L."/>
            <person name="Russ C."/>
            <person name="Young S."/>
            <person name="Zeng Q."/>
            <person name="Gargeya S."/>
            <person name="Alvarado L."/>
            <person name="Berlin A."/>
            <person name="Chapman S.B."/>
            <person name="Chen Z."/>
            <person name="Freedman E."/>
            <person name="Gellesch M."/>
            <person name="Goldberg J."/>
            <person name="Griggs A."/>
            <person name="Gujja S."/>
            <person name="Heilman E.R."/>
            <person name="Heiman D."/>
            <person name="Howarth C."/>
            <person name="Mehta T."/>
            <person name="Neiman D."/>
            <person name="Pearson M."/>
            <person name="Roberts A."/>
            <person name="Saif S."/>
            <person name="Shea T."/>
            <person name="Shenoy N."/>
            <person name="Sisk P."/>
            <person name="Stolte C."/>
            <person name="Sykes S."/>
            <person name="White J."/>
            <person name="Yandava C."/>
            <person name="Haas B."/>
            <person name="Henn M.R."/>
            <person name="Nusbaum C."/>
            <person name="Birren B."/>
        </authorList>
    </citation>
    <scope>NUCLEOTIDE SEQUENCE [LARGE SCALE GENOMIC DNA]</scope>
</reference>
<reference evidence="3" key="2">
    <citation type="submission" date="2016-11" db="UniProtKB">
        <authorList>
            <consortium name="WormBaseParasite"/>
        </authorList>
    </citation>
    <scope>IDENTIFICATION</scope>
</reference>
<evidence type="ECO:0000313" key="1">
    <source>
        <dbReference type="EMBL" id="EFO28055.1"/>
    </source>
</evidence>
<gene>
    <name evidence="1 3" type="ORF">LOAG_00427</name>
</gene>
<organism evidence="2 3">
    <name type="scientific">Loa loa</name>
    <name type="common">Eye worm</name>
    <name type="synonym">Filaria loa</name>
    <dbReference type="NCBI Taxonomy" id="7209"/>
    <lineage>
        <taxon>Eukaryota</taxon>
        <taxon>Metazoa</taxon>
        <taxon>Ecdysozoa</taxon>
        <taxon>Nematoda</taxon>
        <taxon>Chromadorea</taxon>
        <taxon>Rhabditida</taxon>
        <taxon>Spirurina</taxon>
        <taxon>Spiruromorpha</taxon>
        <taxon>Filarioidea</taxon>
        <taxon>Onchocercidae</taxon>
        <taxon>Loa</taxon>
    </lineage>
</organism>
<dbReference type="InParanoid" id="A0A1I7VS79"/>
<dbReference type="AlphaFoldDB" id="A0A1I7VS79"/>
<accession>A0A1S0UBR1</accession>
<dbReference type="Proteomes" id="UP000095285">
    <property type="component" value="Unassembled WGS sequence"/>
</dbReference>
<dbReference type="GeneID" id="9937794"/>
<dbReference type="RefSeq" id="XP_003136015.1">
    <property type="nucleotide sequence ID" value="XM_003135967.1"/>
</dbReference>
<dbReference type="WBParaSite" id="EN70_5704">
    <property type="protein sequence ID" value="EN70_5704"/>
    <property type="gene ID" value="EN70_5704"/>
</dbReference>
<accession>A0A1I7VS79</accession>
<evidence type="ECO:0000313" key="2">
    <source>
        <dbReference type="Proteomes" id="UP000095285"/>
    </source>
</evidence>
<dbReference type="CTD" id="9937794"/>
<keyword evidence="2" id="KW-1185">Reference proteome</keyword>
<proteinExistence type="predicted"/>